<proteinExistence type="predicted"/>
<evidence type="ECO:0000313" key="8">
    <source>
        <dbReference type="Proteomes" id="UP001626550"/>
    </source>
</evidence>
<sequence length="551" mass="61974">MEDLNQASLSADSQPSLVPQTLNNPRTEEEKANKQQLHHPHKEGTTTESNKGIESVPDGYMRKGDFANRTIYYRISDGANVKNGRPYFYNPETKETAWNLPTDTNPNLQPVFSQSTIDSGDESNSDVPYTSHHNLGDSFSSTDDESVPTTEPTKPPLPTSRNSMADNQINSMHLVDLPTAQLTESARKFPSRHFDTFLSVLIKCFRFCVKVQTSVVRKMESVDSNRRTSLGRKASVDNTETITGTGKFNWKNITKDQISAPLHNKITKVDAPNGKPDITMRVSDVTFYRADSSHTSKINSLLPGHERGIHWLGGCPEICPGLGRESSLSKIEMLIIFIREQKQKKYSLWRSDTILFGSDSTVLLADYLANLVFSAYSTKRVDNSVVNTLLEKLRGRPSREELEKRGVLKGRPVFGAELVKLCEQEHTIVPSFVSRAIYAIELRGLDFEGIYRKSVPGSRVQALRIKVDQGAREYNLNSEDWEIEALTGALKLFLRELSREGLVTQNAFRQIMAVLAEKDTLEAIPDVTSILESMPKPHIETCRALFHHLYR</sequence>
<dbReference type="InterPro" id="IPR036020">
    <property type="entry name" value="WW_dom_sf"/>
</dbReference>
<dbReference type="SMART" id="SM00707">
    <property type="entry name" value="RPEL"/>
    <property type="match status" value="1"/>
</dbReference>
<dbReference type="InterPro" id="IPR008936">
    <property type="entry name" value="Rho_GTPase_activation_prot"/>
</dbReference>
<protein>
    <submittedName>
        <fullName evidence="7">Rho GTPase-activating protein 27</fullName>
    </submittedName>
</protein>
<evidence type="ECO:0000256" key="3">
    <source>
        <dbReference type="PROSITE-ProRule" id="PRU00401"/>
    </source>
</evidence>
<dbReference type="InterPro" id="IPR050729">
    <property type="entry name" value="Rho-GAP"/>
</dbReference>
<dbReference type="Proteomes" id="UP001626550">
    <property type="component" value="Unassembled WGS sequence"/>
</dbReference>
<dbReference type="PROSITE" id="PS50020">
    <property type="entry name" value="WW_DOMAIN_2"/>
    <property type="match status" value="1"/>
</dbReference>
<dbReference type="CDD" id="cd00201">
    <property type="entry name" value="WW"/>
    <property type="match status" value="1"/>
</dbReference>
<dbReference type="InterPro" id="IPR001202">
    <property type="entry name" value="WW_dom"/>
</dbReference>
<accession>A0ABD2QGM0</accession>
<keyword evidence="8" id="KW-1185">Reference proteome</keyword>
<dbReference type="InterPro" id="IPR004018">
    <property type="entry name" value="RPEL_repeat"/>
</dbReference>
<evidence type="ECO:0000313" key="7">
    <source>
        <dbReference type="EMBL" id="KAL3318684.1"/>
    </source>
</evidence>
<feature type="domain" description="WW" evidence="5">
    <location>
        <begin position="83"/>
        <end position="103"/>
    </location>
</feature>
<feature type="region of interest" description="Disordered" evidence="4">
    <location>
        <begin position="1"/>
        <end position="61"/>
    </location>
</feature>
<name>A0ABD2QGM0_9PLAT</name>
<evidence type="ECO:0000259" key="6">
    <source>
        <dbReference type="PROSITE" id="PS50238"/>
    </source>
</evidence>
<dbReference type="SUPFAM" id="SSF48350">
    <property type="entry name" value="GTPase activation domain, GAP"/>
    <property type="match status" value="1"/>
</dbReference>
<evidence type="ECO:0000256" key="4">
    <source>
        <dbReference type="SAM" id="MobiDB-lite"/>
    </source>
</evidence>
<comment type="caution">
    <text evidence="7">The sequence shown here is derived from an EMBL/GenBank/DDBJ whole genome shotgun (WGS) entry which is preliminary data.</text>
</comment>
<evidence type="ECO:0000256" key="1">
    <source>
        <dbReference type="ARBA" id="ARBA00022468"/>
    </source>
</evidence>
<feature type="region of interest" description="Disordered" evidence="4">
    <location>
        <begin position="99"/>
        <end position="161"/>
    </location>
</feature>
<dbReference type="Gene3D" id="1.10.555.10">
    <property type="entry name" value="Rho GTPase activation protein"/>
    <property type="match status" value="1"/>
</dbReference>
<feature type="compositionally biased region" description="Polar residues" evidence="4">
    <location>
        <begin position="99"/>
        <end position="118"/>
    </location>
</feature>
<keyword evidence="2" id="KW-0677">Repeat</keyword>
<evidence type="ECO:0000256" key="2">
    <source>
        <dbReference type="ARBA" id="ARBA00022737"/>
    </source>
</evidence>
<dbReference type="SUPFAM" id="SSF51045">
    <property type="entry name" value="WW domain"/>
    <property type="match status" value="1"/>
</dbReference>
<feature type="compositionally biased region" description="Polar residues" evidence="4">
    <location>
        <begin position="125"/>
        <end position="141"/>
    </location>
</feature>
<dbReference type="GO" id="GO:0005096">
    <property type="term" value="F:GTPase activator activity"/>
    <property type="evidence" value="ECO:0007669"/>
    <property type="project" value="UniProtKB-KW"/>
</dbReference>
<feature type="domain" description="Rho-GAP" evidence="6">
    <location>
        <begin position="416"/>
        <end position="551"/>
    </location>
</feature>
<gene>
    <name evidence="7" type="primary">ARHGAP27</name>
    <name evidence="7" type="ORF">Ciccas_002660</name>
</gene>
<keyword evidence="1" id="KW-0343">GTPase activation</keyword>
<feature type="repeat" description="RPEL" evidence="3">
    <location>
        <begin position="387"/>
        <end position="412"/>
    </location>
</feature>
<dbReference type="PANTHER" id="PTHR23176">
    <property type="entry name" value="RHO/RAC/CDC GTPASE-ACTIVATING PROTEIN"/>
    <property type="match status" value="1"/>
</dbReference>
<dbReference type="PANTHER" id="PTHR23176:SF129">
    <property type="entry name" value="RHO GTPASE ACTIVATING PROTEIN AT 16F, ISOFORM E-RELATED"/>
    <property type="match status" value="1"/>
</dbReference>
<organism evidence="7 8">
    <name type="scientific">Cichlidogyrus casuarinus</name>
    <dbReference type="NCBI Taxonomy" id="1844966"/>
    <lineage>
        <taxon>Eukaryota</taxon>
        <taxon>Metazoa</taxon>
        <taxon>Spiralia</taxon>
        <taxon>Lophotrochozoa</taxon>
        <taxon>Platyhelminthes</taxon>
        <taxon>Monogenea</taxon>
        <taxon>Monopisthocotylea</taxon>
        <taxon>Dactylogyridea</taxon>
        <taxon>Ancyrocephalidae</taxon>
        <taxon>Cichlidogyrus</taxon>
    </lineage>
</organism>
<reference evidence="7 8" key="1">
    <citation type="submission" date="2024-11" db="EMBL/GenBank/DDBJ databases">
        <title>Adaptive evolution of stress response genes in parasites aligns with host niche diversity.</title>
        <authorList>
            <person name="Hahn C."/>
            <person name="Resl P."/>
        </authorList>
    </citation>
    <scope>NUCLEOTIDE SEQUENCE [LARGE SCALE GENOMIC DNA]</scope>
    <source>
        <strain evidence="7">EGGRZ-B1_66</strain>
        <tissue evidence="7">Body</tissue>
    </source>
</reference>
<evidence type="ECO:0000259" key="5">
    <source>
        <dbReference type="PROSITE" id="PS50020"/>
    </source>
</evidence>
<dbReference type="Gene3D" id="2.20.70.10">
    <property type="match status" value="1"/>
</dbReference>
<dbReference type="PROSITE" id="PS50238">
    <property type="entry name" value="RHOGAP"/>
    <property type="match status" value="1"/>
</dbReference>
<dbReference type="SMART" id="SM00324">
    <property type="entry name" value="RhoGAP"/>
    <property type="match status" value="1"/>
</dbReference>
<dbReference type="PROSITE" id="PS51073">
    <property type="entry name" value="RPEL"/>
    <property type="match status" value="1"/>
</dbReference>
<dbReference type="AlphaFoldDB" id="A0ABD2QGM0"/>
<feature type="compositionally biased region" description="Polar residues" evidence="4">
    <location>
        <begin position="1"/>
        <end position="25"/>
    </location>
</feature>
<dbReference type="InterPro" id="IPR000198">
    <property type="entry name" value="RhoGAP_dom"/>
</dbReference>
<dbReference type="EMBL" id="JBJKFK010000215">
    <property type="protein sequence ID" value="KAL3318684.1"/>
    <property type="molecule type" value="Genomic_DNA"/>
</dbReference>
<dbReference type="Pfam" id="PF00620">
    <property type="entry name" value="RhoGAP"/>
    <property type="match status" value="1"/>
</dbReference>